<accession>N0BEH6</accession>
<dbReference type="Pfam" id="PF21960">
    <property type="entry name" value="RCF1-5-like_lid"/>
    <property type="match status" value="1"/>
</dbReference>
<comment type="similarity">
    <text evidence="1 7">Belongs to the activator 1 small subunits family. RfcL subfamily.</text>
</comment>
<dbReference type="InterPro" id="IPR003959">
    <property type="entry name" value="ATPase_AAA_core"/>
</dbReference>
<evidence type="ECO:0000256" key="2">
    <source>
        <dbReference type="ARBA" id="ARBA00014793"/>
    </source>
</evidence>
<keyword evidence="3 7" id="KW-0235">DNA replication</keyword>
<dbReference type="InterPro" id="IPR027417">
    <property type="entry name" value="P-loop_NTPase"/>
</dbReference>
<evidence type="ECO:0000259" key="9">
    <source>
        <dbReference type="SMART" id="SM00382"/>
    </source>
</evidence>
<dbReference type="KEGG" id="ast:Asulf_00654"/>
<keyword evidence="11" id="KW-1185">Reference proteome</keyword>
<evidence type="ECO:0000313" key="11">
    <source>
        <dbReference type="Proteomes" id="UP000013307"/>
    </source>
</evidence>
<proteinExistence type="inferred from homology"/>
<feature type="domain" description="AAA+ ATPase" evidence="9">
    <location>
        <begin position="35"/>
        <end position="167"/>
    </location>
</feature>
<dbReference type="GO" id="GO:0006260">
    <property type="term" value="P:DNA replication"/>
    <property type="evidence" value="ECO:0007669"/>
    <property type="project" value="UniProtKB-UniRule"/>
</dbReference>
<dbReference type="eggNOG" id="arCOG00470">
    <property type="taxonomic scope" value="Archaea"/>
</dbReference>
<dbReference type="PANTHER" id="PTHR23389:SF6">
    <property type="entry name" value="REPLICATION FACTOR C SUBUNIT 1"/>
    <property type="match status" value="1"/>
</dbReference>
<name>N0BEH6_9EURY</name>
<dbReference type="GO" id="GO:0003689">
    <property type="term" value="F:DNA clamp loader activity"/>
    <property type="evidence" value="ECO:0007669"/>
    <property type="project" value="UniProtKB-UniRule"/>
</dbReference>
<dbReference type="InterPro" id="IPR003593">
    <property type="entry name" value="AAA+_ATPase"/>
</dbReference>
<dbReference type="STRING" id="387631.Asulf_00654"/>
<protein>
    <recommendedName>
        <fullName evidence="2 7">Replication factor C large subunit</fullName>
        <shortName evidence="7">RFC large subunit</shortName>
    </recommendedName>
    <alternativeName>
        <fullName evidence="6 7">Clamp loader large subunit</fullName>
    </alternativeName>
</protein>
<sequence length="476" mass="55161">MLWVEKYRPKTLSDVVAEKKVISEIKKWAETFDSHRKPLLLAGPPGVGKTSLALAIANTYGWEAVEMNASDQRNWEIITRIVGEGAFSETLSESGEFLRSSEKRRKVIILDEVDNIHKREDAGGERALIRIIKKKPPQPLILIANDLYALSKELRGLCKLIQFRRLNVRSIAKVLKRICSIEGIKVEEGVLEEIAKNSGGDLRAAINDLQAVCEGKEFVKLEDLAIAKRTQETDVFKVLQMIFKTDNDAYSASMLLDETPEDFIWWVSENIPLEMDGEELFRALSRLSRADIFLGRVRRRQFYRLWKYAGYLMTTGIQVIKKERKGGFTRYKTPSFWMKLGYSRGRREKLKKVLAKIGKHSHMSMKKAHNEMFYLIKALMERLDDERCARISAFYEFDKEDLEFLTNAKKAERIIKIIEEKNLHMVDESNILDGFERFERKKRETERAEKADGDTNRKDVKTKGKKVKEMTLDSFF</sequence>
<keyword evidence="4 7" id="KW-0547">Nucleotide-binding</keyword>
<dbReference type="EMBL" id="CP005290">
    <property type="protein sequence ID" value="AGK60672.1"/>
    <property type="molecule type" value="Genomic_DNA"/>
</dbReference>
<keyword evidence="5 7" id="KW-0067">ATP-binding</keyword>
<dbReference type="CDD" id="cd00009">
    <property type="entry name" value="AAA"/>
    <property type="match status" value="1"/>
</dbReference>
<gene>
    <name evidence="7" type="primary">rfcL</name>
    <name evidence="10" type="ORF">Asulf_00654</name>
</gene>
<dbReference type="NCBIfam" id="NF003231">
    <property type="entry name" value="PRK04195.2-1"/>
    <property type="match status" value="1"/>
</dbReference>
<evidence type="ECO:0000313" key="10">
    <source>
        <dbReference type="EMBL" id="AGK60672.1"/>
    </source>
</evidence>
<dbReference type="GO" id="GO:0005524">
    <property type="term" value="F:ATP binding"/>
    <property type="evidence" value="ECO:0007669"/>
    <property type="project" value="UniProtKB-UniRule"/>
</dbReference>
<dbReference type="CDD" id="cd18140">
    <property type="entry name" value="HLD_clamp_RFC"/>
    <property type="match status" value="1"/>
</dbReference>
<dbReference type="HOGENOM" id="CLU_027255_1_0_2"/>
<dbReference type="PANTHER" id="PTHR23389">
    <property type="entry name" value="CHROMOSOME TRANSMISSION FIDELITY FACTOR 18"/>
    <property type="match status" value="1"/>
</dbReference>
<evidence type="ECO:0000256" key="7">
    <source>
        <dbReference type="HAMAP-Rule" id="MF_01508"/>
    </source>
</evidence>
<reference evidence="10 11" key="1">
    <citation type="journal article" date="2013" name="Genome Announc.">
        <title>Complete Genome Sequence of the Thermophilic and Facultatively Chemolithoautotrophic Sulfate Reducer Archaeoglobus sulfaticallidus Strain PM70-1T.</title>
        <authorList>
            <person name="Stokke R."/>
            <person name="Hocking W.P."/>
            <person name="Steinsbu B.O."/>
            <person name="Steen I.H."/>
        </authorList>
    </citation>
    <scope>NUCLEOTIDE SEQUENCE [LARGE SCALE GENOMIC DNA]</scope>
    <source>
        <strain evidence="10">PM70-1</strain>
    </source>
</reference>
<evidence type="ECO:0000256" key="3">
    <source>
        <dbReference type="ARBA" id="ARBA00022705"/>
    </source>
</evidence>
<dbReference type="GeneID" id="15392297"/>
<dbReference type="OrthoDB" id="8658at2157"/>
<dbReference type="Pfam" id="PF00004">
    <property type="entry name" value="AAA"/>
    <property type="match status" value="1"/>
</dbReference>
<dbReference type="InterPro" id="IPR023935">
    <property type="entry name" value="Rep_factor-C_lsu"/>
</dbReference>
<evidence type="ECO:0000256" key="5">
    <source>
        <dbReference type="ARBA" id="ARBA00022840"/>
    </source>
</evidence>
<feature type="binding site" evidence="7">
    <location>
        <begin position="43"/>
        <end position="50"/>
    </location>
    <ligand>
        <name>ATP</name>
        <dbReference type="ChEBI" id="CHEBI:30616"/>
    </ligand>
</feature>
<comment type="subunit">
    <text evidence="7">Heteromultimer composed of small subunits (RfcS) and large subunits (RfcL).</text>
</comment>
<dbReference type="SUPFAM" id="SSF52540">
    <property type="entry name" value="P-loop containing nucleoside triphosphate hydrolases"/>
    <property type="match status" value="1"/>
</dbReference>
<dbReference type="NCBIfam" id="NF003234">
    <property type="entry name" value="PRK04195.2-4"/>
    <property type="match status" value="1"/>
</dbReference>
<organism evidence="10 11">
    <name type="scientific">Archaeoglobus sulfaticallidus PM70-1</name>
    <dbReference type="NCBI Taxonomy" id="387631"/>
    <lineage>
        <taxon>Archaea</taxon>
        <taxon>Methanobacteriati</taxon>
        <taxon>Methanobacteriota</taxon>
        <taxon>Archaeoglobi</taxon>
        <taxon>Archaeoglobales</taxon>
        <taxon>Archaeoglobaceae</taxon>
        <taxon>Archaeoglobus</taxon>
    </lineage>
</organism>
<comment type="function">
    <text evidence="7">Part of the RFC clamp loader complex which loads the PCNA sliding clamp onto DNA.</text>
</comment>
<evidence type="ECO:0000256" key="6">
    <source>
        <dbReference type="ARBA" id="ARBA00032141"/>
    </source>
</evidence>
<dbReference type="SMART" id="SM00382">
    <property type="entry name" value="AAA"/>
    <property type="match status" value="1"/>
</dbReference>
<dbReference type="GO" id="GO:0016887">
    <property type="term" value="F:ATP hydrolysis activity"/>
    <property type="evidence" value="ECO:0007669"/>
    <property type="project" value="InterPro"/>
</dbReference>
<dbReference type="Gene3D" id="1.10.8.60">
    <property type="match status" value="1"/>
</dbReference>
<dbReference type="NCBIfam" id="NF003229">
    <property type="entry name" value="PRK04195.1-5"/>
    <property type="match status" value="1"/>
</dbReference>
<feature type="region of interest" description="Disordered" evidence="8">
    <location>
        <begin position="443"/>
        <end position="464"/>
    </location>
</feature>
<dbReference type="AlphaFoldDB" id="N0BEH6"/>
<dbReference type="Proteomes" id="UP000013307">
    <property type="component" value="Chromosome"/>
</dbReference>
<dbReference type="RefSeq" id="WP_015590271.1">
    <property type="nucleotide sequence ID" value="NC_021169.1"/>
</dbReference>
<evidence type="ECO:0000256" key="8">
    <source>
        <dbReference type="SAM" id="MobiDB-lite"/>
    </source>
</evidence>
<dbReference type="InterPro" id="IPR047854">
    <property type="entry name" value="RFC_lid"/>
</dbReference>
<evidence type="ECO:0000256" key="4">
    <source>
        <dbReference type="ARBA" id="ARBA00022741"/>
    </source>
</evidence>
<dbReference type="Gene3D" id="3.40.50.300">
    <property type="entry name" value="P-loop containing nucleotide triphosphate hydrolases"/>
    <property type="match status" value="1"/>
</dbReference>
<dbReference type="HAMAP" id="MF_01508">
    <property type="entry name" value="RfcL"/>
    <property type="match status" value="1"/>
</dbReference>
<evidence type="ECO:0000256" key="1">
    <source>
        <dbReference type="ARBA" id="ARBA00006878"/>
    </source>
</evidence>